<dbReference type="AlphaFoldDB" id="A0A399R6L1"/>
<sequence length="91" mass="10066">MVDILTWFASLSCIVAALLVSLNAGAKWSGLGFLIFSLSSAAWVWASTMQEEAPLALQNIVLLGINLFGVYRYLWQPARSQKSKRMREATS</sequence>
<evidence type="ECO:0008006" key="4">
    <source>
        <dbReference type="Google" id="ProtNLM"/>
    </source>
</evidence>
<name>A0A399R6L1_9PROT</name>
<dbReference type="OrthoDB" id="7619970at2"/>
<dbReference type="RefSeq" id="WP_119378157.1">
    <property type="nucleotide sequence ID" value="NZ_QWGB01000004.1"/>
</dbReference>
<proteinExistence type="predicted"/>
<feature type="transmembrane region" description="Helical" evidence="1">
    <location>
        <begin position="6"/>
        <end position="24"/>
    </location>
</feature>
<keyword evidence="1" id="KW-1133">Transmembrane helix</keyword>
<feature type="transmembrane region" description="Helical" evidence="1">
    <location>
        <begin position="55"/>
        <end position="75"/>
    </location>
</feature>
<keyword evidence="1" id="KW-0812">Transmembrane</keyword>
<evidence type="ECO:0000313" key="3">
    <source>
        <dbReference type="Proteomes" id="UP000265431"/>
    </source>
</evidence>
<gene>
    <name evidence="2" type="ORF">D1224_01400</name>
</gene>
<dbReference type="Proteomes" id="UP000265431">
    <property type="component" value="Unassembled WGS sequence"/>
</dbReference>
<feature type="transmembrane region" description="Helical" evidence="1">
    <location>
        <begin position="31"/>
        <end position="49"/>
    </location>
</feature>
<evidence type="ECO:0000313" key="2">
    <source>
        <dbReference type="EMBL" id="RIJ25805.1"/>
    </source>
</evidence>
<dbReference type="EMBL" id="QWGB01000004">
    <property type="protein sequence ID" value="RIJ25805.1"/>
    <property type="molecule type" value="Genomic_DNA"/>
</dbReference>
<evidence type="ECO:0000256" key="1">
    <source>
        <dbReference type="SAM" id="Phobius"/>
    </source>
</evidence>
<keyword evidence="1" id="KW-0472">Membrane</keyword>
<accession>A0A399R6L1</accession>
<reference evidence="2 3" key="1">
    <citation type="submission" date="2018-08" db="EMBL/GenBank/DDBJ databases">
        <title>Henriciella mobilis sp. nov., isolated from seawater.</title>
        <authorList>
            <person name="Cheng H."/>
            <person name="Wu Y.-H."/>
            <person name="Xu X.-W."/>
            <person name="Guo L.-L."/>
        </authorList>
    </citation>
    <scope>NUCLEOTIDE SEQUENCE [LARGE SCALE GENOMIC DNA]</scope>
    <source>
        <strain evidence="2 3">CCUG66934</strain>
    </source>
</reference>
<comment type="caution">
    <text evidence="2">The sequence shown here is derived from an EMBL/GenBank/DDBJ whole genome shotgun (WGS) entry which is preliminary data.</text>
</comment>
<protein>
    <recommendedName>
        <fullName evidence="4">PRC-barrel domain containing protein</fullName>
    </recommendedName>
</protein>
<keyword evidence="3" id="KW-1185">Reference proteome</keyword>
<organism evidence="2 3">
    <name type="scientific">Henriciella barbarensis</name>
    <dbReference type="NCBI Taxonomy" id="86342"/>
    <lineage>
        <taxon>Bacteria</taxon>
        <taxon>Pseudomonadati</taxon>
        <taxon>Pseudomonadota</taxon>
        <taxon>Alphaproteobacteria</taxon>
        <taxon>Hyphomonadales</taxon>
        <taxon>Hyphomonadaceae</taxon>
        <taxon>Henriciella</taxon>
    </lineage>
</organism>